<evidence type="ECO:0000313" key="2">
    <source>
        <dbReference type="EMBL" id="KAL1879648.1"/>
    </source>
</evidence>
<dbReference type="CDD" id="cd02140">
    <property type="entry name" value="Frm2-like"/>
    <property type="match status" value="1"/>
</dbReference>
<dbReference type="InterPro" id="IPR033877">
    <property type="entry name" value="Frm2/Hbn1"/>
</dbReference>
<dbReference type="Proteomes" id="UP001583193">
    <property type="component" value="Unassembled WGS sequence"/>
</dbReference>
<sequence length="203" mass="22644">MASDAFFVPISARRSIYSISAASPIPDSRIVEIVQRTIKHVPSAFNVQSARAVVLLKDEHQKFWTFADAAVKGALPEAVYTVLAPKLAGFKGGYGTVLFFEDQADLAALKASNQNVAPFVEEWSEHSSGAHQFTVWTALEAEGLGASLQHYNFLPTFSEKVWEEWKLPKDWKLRSQLVFGTPTGDPRERTYKPLEDRVKVFGQ</sequence>
<organism evidence="2 3">
    <name type="scientific">Paecilomyces lecythidis</name>
    <dbReference type="NCBI Taxonomy" id="3004212"/>
    <lineage>
        <taxon>Eukaryota</taxon>
        <taxon>Fungi</taxon>
        <taxon>Dikarya</taxon>
        <taxon>Ascomycota</taxon>
        <taxon>Pezizomycotina</taxon>
        <taxon>Eurotiomycetes</taxon>
        <taxon>Eurotiomycetidae</taxon>
        <taxon>Eurotiales</taxon>
        <taxon>Thermoascaceae</taxon>
        <taxon>Paecilomyces</taxon>
    </lineage>
</organism>
<dbReference type="Pfam" id="PF00881">
    <property type="entry name" value="Nitroreductase"/>
    <property type="match status" value="1"/>
</dbReference>
<gene>
    <name evidence="2" type="ORF">Plec18167_004110</name>
</gene>
<accession>A0ABR3XUK4</accession>
<evidence type="ECO:0000313" key="3">
    <source>
        <dbReference type="Proteomes" id="UP001583193"/>
    </source>
</evidence>
<dbReference type="InterPro" id="IPR029479">
    <property type="entry name" value="Nitroreductase"/>
</dbReference>
<dbReference type="PANTHER" id="PTHR43035">
    <property type="entry name" value="FATTY ACID REPRESSION MUTANT PROTEIN 2-RELATED"/>
    <property type="match status" value="1"/>
</dbReference>
<keyword evidence="3" id="KW-1185">Reference proteome</keyword>
<dbReference type="SUPFAM" id="SSF55469">
    <property type="entry name" value="FMN-dependent nitroreductase-like"/>
    <property type="match status" value="1"/>
</dbReference>
<dbReference type="Gene3D" id="3.40.109.10">
    <property type="entry name" value="NADH Oxidase"/>
    <property type="match status" value="1"/>
</dbReference>
<comment type="caution">
    <text evidence="2">The sequence shown here is derived from an EMBL/GenBank/DDBJ whole genome shotgun (WGS) entry which is preliminary data.</text>
</comment>
<name>A0ABR3XUK4_9EURO</name>
<feature type="domain" description="Nitroreductase" evidence="1">
    <location>
        <begin position="10"/>
        <end position="180"/>
    </location>
</feature>
<dbReference type="EMBL" id="JAVDPF010000010">
    <property type="protein sequence ID" value="KAL1879648.1"/>
    <property type="molecule type" value="Genomic_DNA"/>
</dbReference>
<dbReference type="PANTHER" id="PTHR43035:SF1">
    <property type="entry name" value="FATTY ACID REPRESSION MUTANT PROTEIN 2-RELATED"/>
    <property type="match status" value="1"/>
</dbReference>
<dbReference type="InterPro" id="IPR000415">
    <property type="entry name" value="Nitroreductase-like"/>
</dbReference>
<proteinExistence type="predicted"/>
<reference evidence="2 3" key="1">
    <citation type="journal article" date="2024" name="IMA Fungus">
        <title>IMA Genome - F19 : A genome assembly and annotation guide to empower mycologists, including annotated draft genome sequences of Ceratocystis pirilliformis, Diaporthe australafricana, Fusarium ophioides, Paecilomyces lecythidis, and Sporothrix stenoceras.</title>
        <authorList>
            <person name="Aylward J."/>
            <person name="Wilson A.M."/>
            <person name="Visagie C.M."/>
            <person name="Spraker J."/>
            <person name="Barnes I."/>
            <person name="Buitendag C."/>
            <person name="Ceriani C."/>
            <person name="Del Mar Angel L."/>
            <person name="du Plessis D."/>
            <person name="Fuchs T."/>
            <person name="Gasser K."/>
            <person name="Kramer D."/>
            <person name="Li W."/>
            <person name="Munsamy K."/>
            <person name="Piso A."/>
            <person name="Price J.L."/>
            <person name="Sonnekus B."/>
            <person name="Thomas C."/>
            <person name="van der Nest A."/>
            <person name="van Dijk A."/>
            <person name="van Heerden A."/>
            <person name="van Vuuren N."/>
            <person name="Yilmaz N."/>
            <person name="Duong T.A."/>
            <person name="van der Merwe N.A."/>
            <person name="Wingfield M.J."/>
            <person name="Wingfield B.D."/>
        </authorList>
    </citation>
    <scope>NUCLEOTIDE SEQUENCE [LARGE SCALE GENOMIC DNA]</scope>
    <source>
        <strain evidence="2 3">CMW 18167</strain>
    </source>
</reference>
<evidence type="ECO:0000259" key="1">
    <source>
        <dbReference type="Pfam" id="PF00881"/>
    </source>
</evidence>
<protein>
    <recommendedName>
        <fullName evidence="1">Nitroreductase domain-containing protein</fullName>
    </recommendedName>
</protein>